<accession>A0A0C3P714</accession>
<dbReference type="Proteomes" id="UP000054217">
    <property type="component" value="Unassembled WGS sequence"/>
</dbReference>
<dbReference type="EMBL" id="KN831976">
    <property type="protein sequence ID" value="KIO03366.1"/>
    <property type="molecule type" value="Genomic_DNA"/>
</dbReference>
<evidence type="ECO:0000313" key="1">
    <source>
        <dbReference type="EMBL" id="KIO03366.1"/>
    </source>
</evidence>
<dbReference type="InParanoid" id="A0A0C3P714"/>
<protein>
    <submittedName>
        <fullName evidence="1">Uncharacterized protein</fullName>
    </submittedName>
</protein>
<proteinExistence type="predicted"/>
<name>A0A0C3P714_PISTI</name>
<organism evidence="1 2">
    <name type="scientific">Pisolithus tinctorius Marx 270</name>
    <dbReference type="NCBI Taxonomy" id="870435"/>
    <lineage>
        <taxon>Eukaryota</taxon>
        <taxon>Fungi</taxon>
        <taxon>Dikarya</taxon>
        <taxon>Basidiomycota</taxon>
        <taxon>Agaricomycotina</taxon>
        <taxon>Agaricomycetes</taxon>
        <taxon>Agaricomycetidae</taxon>
        <taxon>Boletales</taxon>
        <taxon>Sclerodermatineae</taxon>
        <taxon>Pisolithaceae</taxon>
        <taxon>Pisolithus</taxon>
    </lineage>
</organism>
<gene>
    <name evidence="1" type="ORF">M404DRAFT_27025</name>
</gene>
<reference evidence="1 2" key="1">
    <citation type="submission" date="2014-04" db="EMBL/GenBank/DDBJ databases">
        <authorList>
            <consortium name="DOE Joint Genome Institute"/>
            <person name="Kuo A."/>
            <person name="Kohler A."/>
            <person name="Costa M.D."/>
            <person name="Nagy L.G."/>
            <person name="Floudas D."/>
            <person name="Copeland A."/>
            <person name="Barry K.W."/>
            <person name="Cichocki N."/>
            <person name="Veneault-Fourrey C."/>
            <person name="LaButti K."/>
            <person name="Lindquist E.A."/>
            <person name="Lipzen A."/>
            <person name="Lundell T."/>
            <person name="Morin E."/>
            <person name="Murat C."/>
            <person name="Sun H."/>
            <person name="Tunlid A."/>
            <person name="Henrissat B."/>
            <person name="Grigoriev I.V."/>
            <person name="Hibbett D.S."/>
            <person name="Martin F."/>
            <person name="Nordberg H.P."/>
            <person name="Cantor M.N."/>
            <person name="Hua S.X."/>
        </authorList>
    </citation>
    <scope>NUCLEOTIDE SEQUENCE [LARGE SCALE GENOMIC DNA]</scope>
    <source>
        <strain evidence="1 2">Marx 270</strain>
    </source>
</reference>
<dbReference type="AlphaFoldDB" id="A0A0C3P714"/>
<dbReference type="PROSITE" id="PS51257">
    <property type="entry name" value="PROKAR_LIPOPROTEIN"/>
    <property type="match status" value="1"/>
</dbReference>
<dbReference type="HOGENOM" id="CLU_2980075_0_0_1"/>
<reference evidence="2" key="2">
    <citation type="submission" date="2015-01" db="EMBL/GenBank/DDBJ databases">
        <title>Evolutionary Origins and Diversification of the Mycorrhizal Mutualists.</title>
        <authorList>
            <consortium name="DOE Joint Genome Institute"/>
            <consortium name="Mycorrhizal Genomics Consortium"/>
            <person name="Kohler A."/>
            <person name="Kuo A."/>
            <person name="Nagy L.G."/>
            <person name="Floudas D."/>
            <person name="Copeland A."/>
            <person name="Barry K.W."/>
            <person name="Cichocki N."/>
            <person name="Veneault-Fourrey C."/>
            <person name="LaButti K."/>
            <person name="Lindquist E.A."/>
            <person name="Lipzen A."/>
            <person name="Lundell T."/>
            <person name="Morin E."/>
            <person name="Murat C."/>
            <person name="Riley R."/>
            <person name="Ohm R."/>
            <person name="Sun H."/>
            <person name="Tunlid A."/>
            <person name="Henrissat B."/>
            <person name="Grigoriev I.V."/>
            <person name="Hibbett D.S."/>
            <person name="Martin F."/>
        </authorList>
    </citation>
    <scope>NUCLEOTIDE SEQUENCE [LARGE SCALE GENOMIC DNA]</scope>
    <source>
        <strain evidence="2">Marx 270</strain>
    </source>
</reference>
<keyword evidence="2" id="KW-1185">Reference proteome</keyword>
<sequence>MKSRSYQDFKAVQEVTGIAMVPMTQGLQALLACYQYDPPLSQVPFIKAPAKDKKRLLT</sequence>
<evidence type="ECO:0000313" key="2">
    <source>
        <dbReference type="Proteomes" id="UP000054217"/>
    </source>
</evidence>